<dbReference type="InterPro" id="IPR038765">
    <property type="entry name" value="Papain-like_cys_pep_sf"/>
</dbReference>
<dbReference type="GO" id="GO:0007165">
    <property type="term" value="P:signal transduction"/>
    <property type="evidence" value="ECO:0007669"/>
    <property type="project" value="InterPro"/>
</dbReference>
<evidence type="ECO:0000313" key="10">
    <source>
        <dbReference type="EMBL" id="PFX20821.1"/>
    </source>
</evidence>
<evidence type="ECO:0000259" key="8">
    <source>
        <dbReference type="PROSITE" id="PS50802"/>
    </source>
</evidence>
<reference evidence="11" key="1">
    <citation type="journal article" date="2017" name="bioRxiv">
        <title>Comparative analysis of the genomes of Stylophora pistillata and Acropora digitifera provides evidence for extensive differences between species of corals.</title>
        <authorList>
            <person name="Voolstra C.R."/>
            <person name="Li Y."/>
            <person name="Liew Y.J."/>
            <person name="Baumgarten S."/>
            <person name="Zoccola D."/>
            <person name="Flot J.-F."/>
            <person name="Tambutte S."/>
            <person name="Allemand D."/>
            <person name="Aranda M."/>
        </authorList>
    </citation>
    <scope>NUCLEOTIDE SEQUENCE [LARGE SCALE GENOMIC DNA]</scope>
</reference>
<feature type="domain" description="OTU" evidence="8">
    <location>
        <begin position="1342"/>
        <end position="1476"/>
    </location>
</feature>
<feature type="repeat" description="TPR" evidence="5">
    <location>
        <begin position="172"/>
        <end position="205"/>
    </location>
</feature>
<dbReference type="Gene3D" id="1.10.533.10">
    <property type="entry name" value="Death Domain, Fas"/>
    <property type="match status" value="2"/>
</dbReference>
<dbReference type="CDD" id="cd22758">
    <property type="entry name" value="OTU_232R-like"/>
    <property type="match status" value="1"/>
</dbReference>
<evidence type="ECO:0000256" key="1">
    <source>
        <dbReference type="ARBA" id="ARBA00004496"/>
    </source>
</evidence>
<evidence type="ECO:0000259" key="9">
    <source>
        <dbReference type="PROSITE" id="PS51424"/>
    </source>
</evidence>
<dbReference type="Gene3D" id="3.90.70.80">
    <property type="match status" value="1"/>
</dbReference>
<evidence type="ECO:0000256" key="3">
    <source>
        <dbReference type="ARBA" id="ARBA00022737"/>
    </source>
</evidence>
<dbReference type="SUPFAM" id="SSF52540">
    <property type="entry name" value="P-loop containing nucleoside triphosphate hydrolases"/>
    <property type="match status" value="1"/>
</dbReference>
<dbReference type="InterPro" id="IPR000488">
    <property type="entry name" value="Death_dom"/>
</dbReference>
<keyword evidence="3" id="KW-0677">Repeat</keyword>
<dbReference type="GO" id="GO:0000166">
    <property type="term" value="F:nucleotide binding"/>
    <property type="evidence" value="ECO:0007669"/>
    <property type="project" value="UniProtKB-KW"/>
</dbReference>
<dbReference type="GO" id="GO:0005938">
    <property type="term" value="C:cell cortex"/>
    <property type="evidence" value="ECO:0007669"/>
    <property type="project" value="TreeGrafter"/>
</dbReference>
<evidence type="ECO:0000256" key="6">
    <source>
        <dbReference type="SAM" id="MobiDB-lite"/>
    </source>
</evidence>
<keyword evidence="4" id="KW-0547">Nucleotide-binding</keyword>
<dbReference type="CDD" id="cd01670">
    <property type="entry name" value="Death"/>
    <property type="match status" value="2"/>
</dbReference>
<keyword evidence="2" id="KW-0963">Cytoplasm</keyword>
<evidence type="ECO:0000256" key="4">
    <source>
        <dbReference type="ARBA" id="ARBA00022741"/>
    </source>
</evidence>
<dbReference type="SMART" id="SM00005">
    <property type="entry name" value="DEATH"/>
    <property type="match status" value="2"/>
</dbReference>
<dbReference type="Gene3D" id="1.25.40.10">
    <property type="entry name" value="Tetratricopeptide repeat domain"/>
    <property type="match status" value="2"/>
</dbReference>
<dbReference type="InterPro" id="IPR020859">
    <property type="entry name" value="ROC"/>
</dbReference>
<dbReference type="PROSITE" id="PS50802">
    <property type="entry name" value="OTU"/>
    <property type="match status" value="1"/>
</dbReference>
<dbReference type="GO" id="GO:0005092">
    <property type="term" value="F:GDP-dissociation inhibitor activity"/>
    <property type="evidence" value="ECO:0007669"/>
    <property type="project" value="TreeGrafter"/>
</dbReference>
<evidence type="ECO:0000256" key="2">
    <source>
        <dbReference type="ARBA" id="ARBA00022490"/>
    </source>
</evidence>
<keyword evidence="5" id="KW-0802">TPR repeat</keyword>
<dbReference type="Pfam" id="PF02338">
    <property type="entry name" value="OTU"/>
    <property type="match status" value="1"/>
</dbReference>
<feature type="domain" description="Roc" evidence="9">
    <location>
        <begin position="385"/>
        <end position="714"/>
    </location>
</feature>
<dbReference type="EMBL" id="LSMT01000301">
    <property type="protein sequence ID" value="PFX20821.1"/>
    <property type="molecule type" value="Genomic_DNA"/>
</dbReference>
<dbReference type="GO" id="GO:0000132">
    <property type="term" value="P:establishment of mitotic spindle orientation"/>
    <property type="evidence" value="ECO:0007669"/>
    <property type="project" value="TreeGrafter"/>
</dbReference>
<dbReference type="PROSITE" id="PS50005">
    <property type="entry name" value="TPR"/>
    <property type="match status" value="4"/>
</dbReference>
<dbReference type="InterPro" id="IPR011029">
    <property type="entry name" value="DEATH-like_dom_sf"/>
</dbReference>
<dbReference type="SUPFAM" id="SSF54001">
    <property type="entry name" value="Cysteine proteinases"/>
    <property type="match status" value="1"/>
</dbReference>
<evidence type="ECO:0000259" key="7">
    <source>
        <dbReference type="PROSITE" id="PS50017"/>
    </source>
</evidence>
<feature type="compositionally biased region" description="Basic and acidic residues" evidence="6">
    <location>
        <begin position="471"/>
        <end position="495"/>
    </location>
</feature>
<dbReference type="PROSITE" id="PS50017">
    <property type="entry name" value="DEATH_DOMAIN"/>
    <property type="match status" value="2"/>
</dbReference>
<feature type="domain" description="Death" evidence="7">
    <location>
        <begin position="1224"/>
        <end position="1278"/>
    </location>
</feature>
<feature type="repeat" description="TPR" evidence="5">
    <location>
        <begin position="52"/>
        <end position="85"/>
    </location>
</feature>
<comment type="caution">
    <text evidence="10">The sequence shown here is derived from an EMBL/GenBank/DDBJ whole genome shotgun (WGS) entry which is preliminary data.</text>
</comment>
<dbReference type="Gene3D" id="3.40.50.300">
    <property type="entry name" value="P-loop containing nucleotide triphosphate hydrolases"/>
    <property type="match status" value="1"/>
</dbReference>
<feature type="domain" description="Death" evidence="7">
    <location>
        <begin position="1102"/>
        <end position="1170"/>
    </location>
</feature>
<protein>
    <submittedName>
        <fullName evidence="10">Tetratricopeptide repeat protein 28</fullName>
    </submittedName>
</protein>
<dbReference type="PANTHER" id="PTHR45954">
    <property type="entry name" value="LD33695P"/>
    <property type="match status" value="1"/>
</dbReference>
<feature type="repeat" description="TPR" evidence="5">
    <location>
        <begin position="12"/>
        <end position="45"/>
    </location>
</feature>
<dbReference type="InterPro" id="IPR011990">
    <property type="entry name" value="TPR-like_helical_dom_sf"/>
</dbReference>
<accession>A0A2B4RT86</accession>
<dbReference type="PROSITE" id="PS51424">
    <property type="entry name" value="ROC"/>
    <property type="match status" value="1"/>
</dbReference>
<dbReference type="Pfam" id="PF13424">
    <property type="entry name" value="TPR_12"/>
    <property type="match status" value="3"/>
</dbReference>
<evidence type="ECO:0000313" key="11">
    <source>
        <dbReference type="Proteomes" id="UP000225706"/>
    </source>
</evidence>
<dbReference type="SMART" id="SM00028">
    <property type="entry name" value="TPR"/>
    <property type="match status" value="8"/>
</dbReference>
<dbReference type="InterPro" id="IPR003323">
    <property type="entry name" value="OTU_dom"/>
</dbReference>
<dbReference type="OrthoDB" id="10040854at2759"/>
<feature type="repeat" description="TPR" evidence="5">
    <location>
        <begin position="212"/>
        <end position="245"/>
    </location>
</feature>
<proteinExistence type="predicted"/>
<organism evidence="10 11">
    <name type="scientific">Stylophora pistillata</name>
    <name type="common">Smooth cauliflower coral</name>
    <dbReference type="NCBI Taxonomy" id="50429"/>
    <lineage>
        <taxon>Eukaryota</taxon>
        <taxon>Metazoa</taxon>
        <taxon>Cnidaria</taxon>
        <taxon>Anthozoa</taxon>
        <taxon>Hexacorallia</taxon>
        <taxon>Scleractinia</taxon>
        <taxon>Astrocoeniina</taxon>
        <taxon>Pocilloporidae</taxon>
        <taxon>Stylophora</taxon>
    </lineage>
</organism>
<evidence type="ECO:0000256" key="5">
    <source>
        <dbReference type="PROSITE-ProRule" id="PRU00339"/>
    </source>
</evidence>
<dbReference type="InterPro" id="IPR027417">
    <property type="entry name" value="P-loop_NTPase"/>
</dbReference>
<dbReference type="InterPro" id="IPR052386">
    <property type="entry name" value="GPSM"/>
</dbReference>
<sequence length="1558" mass="178856">MEEEVGNREHEGQHYRELGDSSFKLKDYKQAIENYELSLSIAREGGNRVAEGELYKSLGESYHGLDDYKQALQYYELSLGIAREGGNRVAEGQLYKNLGDSNCLLMDYKQAIMYYGLSLGIAKERGDRVEEGRMCKSLGDFYYGLGDYKQALQYYELSLYNVKEKGNRHLEGELYNSLGNVYEELKDYKQAIENYELSLSIAMEVADRTWQKELYENLGYVYTNLEDFKQAIQHYEHSLSIAKEEGDSTDEKALSKSLGDSYYSLCDYKQAIQYYEQYLRIANKVGRGVIERRVYKNLIACYESLEEHTQAIEYEEQLFSVAEEGMKGKGKETRHLQLNDLQFIGEVKEEEIVKQPHSHDMQVPPEIKGRGLRAELAYRKALQFGKVKVYHARIMLIGQDRAGKTSLKKSLLGLPFDLEEQSTVGIEVDRSSFKVEVDQVKNWQRTAKKEGVSQFAKELARIVAGDLKNEEAKMDLTPQRELKETRSHKTQESRNKSHKRREKDTLANHQSAPETPQSSIDASTPPEEFTEHLIQYLTGLNLKGDSSSTEPVVDVDVWDLAGQHLYYASHPVFFSMRALYLLVYNLSKGLNNTADPFVRQGIHDIRLENPNGETNLENLLSWLASVAAISPTQQEAGEAETPYLRPPVLMVGTHADKPFQDIKEMKIQIQKELSGKGFARHVNTQFFSIDNTQSLSDAGVIKLREEILKVLELEPYMGEEVPVRWFNFEKVVQALKGNHTFYLNIKYLQAIVKEVCFVKDETELGVMLDFYHDLGVVVKHGSTVVLQAQWLIDLFKQLITIPRYEEVGLESRLLQKWKHLEETGILCMELVRHVFSKFIKEDSVAEKDILDMMERFGLVAKFVTSTQNSVQYFVPAQLKSLPKDQDLCKWEASTSDPCPLYLDFLNGFVPHGIFYQLVSRCISWCSENGFKRLPTLYCHAARFFIVKNFIHPLTLLCKRRYIKIILKHREPVSEECFAEGREVAKDLRNFLKSTLQDMAQQIPWRGNLKCELCVECPFCPIERKPCQNHGKISCTHEECFCLLNMAPAERLLCEKSFCDKVPTIPGLDEWFSMEDKNLKKREETVSRGDISTYGSLKSGPPSCAELQDLANEIQESWQQIGRRLKLCEENLSSINFEEESVYEKSYRMLRKWTEAFHYSANYGTLAQALEHELVDRGDLARKYCYTKHPAETPQVVRVDSPFLKDGTPSEDDLQYLASNIFDCWKVLGRQLDLEESVLISIDWEEKRTSEKCYKMLKKWKECNGSEADFKTLAHGLENHLVERNDLAAKYCYITKASEQARRELQTLTQALQTGLNIHTTSGCVERSNPLRDLATTASGKGYKVFPNQGQGNCLFHALSDQLDIVKGIKIEQSDLRRTLVQYLRDNPTLPDGTDLLGFIDNCQSWEDYLTNMQKDGTWGDEVILRAAANNYGTSILVISNLSVANDITITPYQSGEYKRLVLGHVHEFHYVSLRPIEGHSRKRKLDNEEILDENNRLAKLPIAEKNFNEVFYSGQYNKGWGFPYTFDRQVYFAVPRSSVVIVKYGGWVDSRFPPPPPP</sequence>
<dbReference type="PANTHER" id="PTHR45954:SF1">
    <property type="entry name" value="LD33695P"/>
    <property type="match status" value="1"/>
</dbReference>
<feature type="compositionally biased region" description="Polar residues" evidence="6">
    <location>
        <begin position="507"/>
        <end position="522"/>
    </location>
</feature>
<dbReference type="Pfam" id="PF00531">
    <property type="entry name" value="Death"/>
    <property type="match status" value="2"/>
</dbReference>
<name>A0A2B4RT86_STYPI</name>
<feature type="region of interest" description="Disordered" evidence="6">
    <location>
        <begin position="471"/>
        <end position="526"/>
    </location>
</feature>
<dbReference type="GO" id="GO:0001965">
    <property type="term" value="F:G-protein alpha-subunit binding"/>
    <property type="evidence" value="ECO:0007669"/>
    <property type="project" value="TreeGrafter"/>
</dbReference>
<dbReference type="SUPFAM" id="SSF47986">
    <property type="entry name" value="DEATH domain"/>
    <property type="match status" value="2"/>
</dbReference>
<dbReference type="SUPFAM" id="SSF48452">
    <property type="entry name" value="TPR-like"/>
    <property type="match status" value="2"/>
</dbReference>
<dbReference type="InterPro" id="IPR019734">
    <property type="entry name" value="TPR_rpt"/>
</dbReference>
<keyword evidence="11" id="KW-1185">Reference proteome</keyword>
<dbReference type="InterPro" id="IPR036388">
    <property type="entry name" value="WH-like_DNA-bd_sf"/>
</dbReference>
<comment type="subcellular location">
    <subcellularLocation>
        <location evidence="1">Cytoplasm</location>
    </subcellularLocation>
</comment>
<gene>
    <name evidence="10" type="primary">TTC28</name>
    <name evidence="10" type="ORF">AWC38_SpisGene14710</name>
</gene>
<dbReference type="Proteomes" id="UP000225706">
    <property type="component" value="Unassembled WGS sequence"/>
</dbReference>
<dbReference type="Gene3D" id="1.10.10.10">
    <property type="entry name" value="Winged helix-like DNA-binding domain superfamily/Winged helix DNA-binding domain"/>
    <property type="match status" value="1"/>
</dbReference>